<protein>
    <submittedName>
        <fullName evidence="1">Uncharacterized protein</fullName>
    </submittedName>
</protein>
<accession>A0A655DN05</accession>
<organism evidence="1 2">
    <name type="scientific">Salmonella enterica subsp. enterica serovar Bovismorbificans</name>
    <dbReference type="NCBI Taxonomy" id="58097"/>
    <lineage>
        <taxon>Bacteria</taxon>
        <taxon>Pseudomonadati</taxon>
        <taxon>Pseudomonadota</taxon>
        <taxon>Gammaproteobacteria</taxon>
        <taxon>Enterobacterales</taxon>
        <taxon>Enterobacteriaceae</taxon>
        <taxon>Salmonella</taxon>
    </lineage>
</organism>
<sequence length="268" mass="30785">MRAIFRRRIAVCGDVVDFFLPFFHPGDVIFQRHGLGGRVGMGGGKAQQFSDRFLVGVIFRRAFFQHQTELFPEGLVFFRVVFRQFFQHLQNAFGQSATQITRYRAVLQDFTGDVQRQVVRINQAAHETQIIRHELLGIVHNEHALYVQLQTMFVIAVPQIPRCLRRDIQQAGVLLLTFHAVVAPGQRIGEIMRDVLVKLVVLVVFNFRLVTGPQRLGLVDFLPGNHGFAVFFFPFFNLYRQCDVIGIFADNRAYAPVIKEFIFAFTQV</sequence>
<dbReference type="EMBL" id="CQPD01000039">
    <property type="protein sequence ID" value="CNU77629.1"/>
    <property type="molecule type" value="Genomic_DNA"/>
</dbReference>
<proteinExistence type="predicted"/>
<gene>
    <name evidence="1" type="ORF">ERS008207_03450</name>
</gene>
<name>A0A655DN05_SALET</name>
<evidence type="ECO:0000313" key="2">
    <source>
        <dbReference type="Proteomes" id="UP000042394"/>
    </source>
</evidence>
<dbReference type="AlphaFoldDB" id="A0A655DN05"/>
<dbReference type="Proteomes" id="UP000042394">
    <property type="component" value="Unassembled WGS sequence"/>
</dbReference>
<reference evidence="1 2" key="1">
    <citation type="submission" date="2015-03" db="EMBL/GenBank/DDBJ databases">
        <authorList>
            <consortium name="Pathogen Informatics"/>
        </authorList>
    </citation>
    <scope>NUCLEOTIDE SEQUENCE [LARGE SCALE GENOMIC DNA]</scope>
    <source>
        <strain evidence="1 2">D4891</strain>
    </source>
</reference>
<evidence type="ECO:0000313" key="1">
    <source>
        <dbReference type="EMBL" id="CNU77629.1"/>
    </source>
</evidence>